<accession>T1A1R1</accession>
<dbReference type="GO" id="GO:0016491">
    <property type="term" value="F:oxidoreductase activity"/>
    <property type="evidence" value="ECO:0007669"/>
    <property type="project" value="UniProtKB-KW"/>
</dbReference>
<dbReference type="InterPro" id="IPR006963">
    <property type="entry name" value="Mopterin_OxRdtase_4Fe-4S_dom"/>
</dbReference>
<dbReference type="SMART" id="SM00926">
    <property type="entry name" value="Molybdop_Fe4S4"/>
    <property type="match status" value="1"/>
</dbReference>
<evidence type="ECO:0000256" key="4">
    <source>
        <dbReference type="SAM" id="MobiDB-lite"/>
    </source>
</evidence>
<evidence type="ECO:0000256" key="3">
    <source>
        <dbReference type="ARBA" id="ARBA00023014"/>
    </source>
</evidence>
<dbReference type="EC" id="1.-.-.-" evidence="6"/>
<dbReference type="Pfam" id="PF04879">
    <property type="entry name" value="Molybdop_Fe4S4"/>
    <property type="match status" value="1"/>
</dbReference>
<keyword evidence="1" id="KW-0479">Metal-binding</keyword>
<keyword evidence="6" id="KW-0560">Oxidoreductase</keyword>
<dbReference type="GO" id="GO:0051536">
    <property type="term" value="F:iron-sulfur cluster binding"/>
    <property type="evidence" value="ECO:0007669"/>
    <property type="project" value="UniProtKB-KW"/>
</dbReference>
<evidence type="ECO:0000259" key="5">
    <source>
        <dbReference type="PROSITE" id="PS51669"/>
    </source>
</evidence>
<organism evidence="6">
    <name type="scientific">mine drainage metagenome</name>
    <dbReference type="NCBI Taxonomy" id="410659"/>
    <lineage>
        <taxon>unclassified sequences</taxon>
        <taxon>metagenomes</taxon>
        <taxon>ecological metagenomes</taxon>
    </lineage>
</organism>
<dbReference type="SUPFAM" id="SSF53706">
    <property type="entry name" value="Formate dehydrogenase/DMSO reductase, domains 1-3"/>
    <property type="match status" value="1"/>
</dbReference>
<protein>
    <submittedName>
        <fullName evidence="6">Molybdopterin oxidoreductase Fe4S4 region domain protein</fullName>
        <ecNumber evidence="6">1.-.-.-</ecNumber>
    </submittedName>
</protein>
<gene>
    <name evidence="6" type="ORF">B1B_11089</name>
</gene>
<dbReference type="GO" id="GO:0046872">
    <property type="term" value="F:metal ion binding"/>
    <property type="evidence" value="ECO:0007669"/>
    <property type="project" value="UniProtKB-KW"/>
</dbReference>
<dbReference type="Gene3D" id="2.20.25.90">
    <property type="entry name" value="ADC-like domains"/>
    <property type="match status" value="1"/>
</dbReference>
<reference evidence="6" key="2">
    <citation type="journal article" date="2014" name="ISME J.">
        <title>Microbial stratification in low pH oxic and suboxic macroscopic growths along an acid mine drainage.</title>
        <authorList>
            <person name="Mendez-Garcia C."/>
            <person name="Mesa V."/>
            <person name="Sprenger R.R."/>
            <person name="Richter M."/>
            <person name="Diez M.S."/>
            <person name="Solano J."/>
            <person name="Bargiela R."/>
            <person name="Golyshina O.V."/>
            <person name="Manteca A."/>
            <person name="Ramos J.L."/>
            <person name="Gallego J.R."/>
            <person name="Llorente I."/>
            <person name="Martins Dos Santos V.A."/>
            <person name="Jensen O.N."/>
            <person name="Pelaez A.I."/>
            <person name="Sanchez J."/>
            <person name="Ferrer M."/>
        </authorList>
    </citation>
    <scope>NUCLEOTIDE SEQUENCE</scope>
</reference>
<keyword evidence="3" id="KW-0411">Iron-sulfur</keyword>
<dbReference type="PROSITE" id="PS51669">
    <property type="entry name" value="4FE4S_MOW_BIS_MGD"/>
    <property type="match status" value="1"/>
</dbReference>
<feature type="region of interest" description="Disordered" evidence="4">
    <location>
        <begin position="1"/>
        <end position="20"/>
    </location>
</feature>
<name>T1A1R1_9ZZZZ</name>
<evidence type="ECO:0000313" key="6">
    <source>
        <dbReference type="EMBL" id="EQD50853.1"/>
    </source>
</evidence>
<keyword evidence="2" id="KW-0408">Iron</keyword>
<feature type="domain" description="4Fe-4S Mo/W bis-MGD-type" evidence="5">
    <location>
        <begin position="12"/>
        <end position="73"/>
    </location>
</feature>
<dbReference type="AlphaFoldDB" id="T1A1R1"/>
<proteinExistence type="predicted"/>
<evidence type="ECO:0000256" key="1">
    <source>
        <dbReference type="ARBA" id="ARBA00022723"/>
    </source>
</evidence>
<reference evidence="6" key="1">
    <citation type="submission" date="2013-08" db="EMBL/GenBank/DDBJ databases">
        <authorList>
            <person name="Mendez C."/>
            <person name="Richter M."/>
            <person name="Ferrer M."/>
            <person name="Sanchez J."/>
        </authorList>
    </citation>
    <scope>NUCLEOTIDE SEQUENCE</scope>
</reference>
<comment type="caution">
    <text evidence="6">The sequence shown here is derived from an EMBL/GenBank/DDBJ whole genome shotgun (WGS) entry which is preliminary data.</text>
</comment>
<dbReference type="EMBL" id="AUZY01007178">
    <property type="protein sequence ID" value="EQD50853.1"/>
    <property type="molecule type" value="Genomic_DNA"/>
</dbReference>
<evidence type="ECO:0000256" key="2">
    <source>
        <dbReference type="ARBA" id="ARBA00023004"/>
    </source>
</evidence>
<sequence length="81" mass="9051">QVGVRHARGPDLGRVPADGDHHHLSLLRSGCNLELHVQDNEIVKVTSPLDHDVTQGHLCVKGRFGYQFVQQREGREPALRP</sequence>
<feature type="non-terminal residue" evidence="6">
    <location>
        <position position="1"/>
    </location>
</feature>